<protein>
    <submittedName>
        <fullName evidence="1">Uncharacterized protein</fullName>
    </submittedName>
</protein>
<keyword evidence="2" id="KW-1185">Reference proteome</keyword>
<evidence type="ECO:0000313" key="2">
    <source>
        <dbReference type="Proteomes" id="UP001222027"/>
    </source>
</evidence>
<organism evidence="1 2">
    <name type="scientific">Ensete ventricosum</name>
    <name type="common">Abyssinian banana</name>
    <name type="synonym">Musa ensete</name>
    <dbReference type="NCBI Taxonomy" id="4639"/>
    <lineage>
        <taxon>Eukaryota</taxon>
        <taxon>Viridiplantae</taxon>
        <taxon>Streptophyta</taxon>
        <taxon>Embryophyta</taxon>
        <taxon>Tracheophyta</taxon>
        <taxon>Spermatophyta</taxon>
        <taxon>Magnoliopsida</taxon>
        <taxon>Liliopsida</taxon>
        <taxon>Zingiberales</taxon>
        <taxon>Musaceae</taxon>
        <taxon>Ensete</taxon>
    </lineage>
</organism>
<dbReference type="EMBL" id="JAQQAF010000006">
    <property type="protein sequence ID" value="KAJ8475555.1"/>
    <property type="molecule type" value="Genomic_DNA"/>
</dbReference>
<comment type="caution">
    <text evidence="1">The sequence shown here is derived from an EMBL/GenBank/DDBJ whole genome shotgun (WGS) entry which is preliminary data.</text>
</comment>
<reference evidence="1 2" key="1">
    <citation type="submission" date="2022-12" db="EMBL/GenBank/DDBJ databases">
        <title>Chromosome-scale assembly of the Ensete ventricosum genome.</title>
        <authorList>
            <person name="Dussert Y."/>
            <person name="Stocks J."/>
            <person name="Wendawek A."/>
            <person name="Woldeyes F."/>
            <person name="Nichols R.A."/>
            <person name="Borrell J.S."/>
        </authorList>
    </citation>
    <scope>NUCLEOTIDE SEQUENCE [LARGE SCALE GENOMIC DNA]</scope>
    <source>
        <strain evidence="2">cv. Maze</strain>
        <tissue evidence="1">Seeds</tissue>
    </source>
</reference>
<proteinExistence type="predicted"/>
<evidence type="ECO:0000313" key="1">
    <source>
        <dbReference type="EMBL" id="KAJ8475555.1"/>
    </source>
</evidence>
<dbReference type="Proteomes" id="UP001222027">
    <property type="component" value="Unassembled WGS sequence"/>
</dbReference>
<accession>A0AAV8QKK6</accession>
<sequence length="98" mass="11000">MRAEMRESWGIQQALGDALNGQKRKEDEESGIYNVGGGGVASCPARMESMGEGRSEWRTREGRLFKGRGCVMQRVEGKKTVHWLSDPLVRCQLMPCKL</sequence>
<name>A0AAV8QKK6_ENSVE</name>
<dbReference type="AlphaFoldDB" id="A0AAV8QKK6"/>
<gene>
    <name evidence="1" type="ORF">OPV22_019282</name>
</gene>